<keyword evidence="3" id="KW-1185">Reference proteome</keyword>
<proteinExistence type="predicted"/>
<dbReference type="Gene3D" id="3.40.50.1820">
    <property type="entry name" value="alpha/beta hydrolase"/>
    <property type="match status" value="2"/>
</dbReference>
<keyword evidence="1" id="KW-0732">Signal</keyword>
<organism evidence="2 3">
    <name type="scientific">Lentzea guizhouensis</name>
    <dbReference type="NCBI Taxonomy" id="1586287"/>
    <lineage>
        <taxon>Bacteria</taxon>
        <taxon>Bacillati</taxon>
        <taxon>Actinomycetota</taxon>
        <taxon>Actinomycetes</taxon>
        <taxon>Pseudonocardiales</taxon>
        <taxon>Pseudonocardiaceae</taxon>
        <taxon>Lentzea</taxon>
    </lineage>
</organism>
<dbReference type="RefSeq" id="WP_065913184.1">
    <property type="nucleotide sequence ID" value="NZ_CP016793.1"/>
</dbReference>
<gene>
    <name evidence="2" type="ORF">BBK82_00390</name>
</gene>
<name>A0A1B2HAM0_9PSEU</name>
<dbReference type="KEGG" id="led:BBK82_00390"/>
<feature type="chain" id="PRO_5008537989" description="Poly(3-hydroxybutyrate) depolymerase" evidence="1">
    <location>
        <begin position="27"/>
        <end position="411"/>
    </location>
</feature>
<evidence type="ECO:0008006" key="4">
    <source>
        <dbReference type="Google" id="ProtNLM"/>
    </source>
</evidence>
<reference evidence="2 3" key="1">
    <citation type="submission" date="2016-07" db="EMBL/GenBank/DDBJ databases">
        <title>Complete genome sequence of the Lentzea guizhouensis DHS C013.</title>
        <authorList>
            <person name="Cao C."/>
        </authorList>
    </citation>
    <scope>NUCLEOTIDE SEQUENCE [LARGE SCALE GENOMIC DNA]</scope>
    <source>
        <strain evidence="2 3">DHS C013</strain>
    </source>
</reference>
<protein>
    <recommendedName>
        <fullName evidence="4">Poly(3-hydroxybutyrate) depolymerase</fullName>
    </recommendedName>
</protein>
<evidence type="ECO:0000256" key="1">
    <source>
        <dbReference type="SAM" id="SignalP"/>
    </source>
</evidence>
<dbReference type="Proteomes" id="UP000093053">
    <property type="component" value="Chromosome"/>
</dbReference>
<accession>A0A1B2HAM0</accession>
<dbReference type="EMBL" id="CP016793">
    <property type="protein sequence ID" value="ANZ34764.1"/>
    <property type="molecule type" value="Genomic_DNA"/>
</dbReference>
<dbReference type="STRING" id="1586287.BBK82_00390"/>
<dbReference type="PANTHER" id="PTHR42972">
    <property type="entry name" value="TOL-PAL SYSTEM PROTEIN TOLB"/>
    <property type="match status" value="1"/>
</dbReference>
<dbReference type="InterPro" id="IPR029058">
    <property type="entry name" value="AB_hydrolase_fold"/>
</dbReference>
<evidence type="ECO:0000313" key="3">
    <source>
        <dbReference type="Proteomes" id="UP000093053"/>
    </source>
</evidence>
<dbReference type="SUPFAM" id="SSF53474">
    <property type="entry name" value="alpha/beta-Hydrolases"/>
    <property type="match status" value="1"/>
</dbReference>
<sequence length="411" mass="43096">MRLRNVFLALAAATGLAAASLTISLAAVPAPQPGTLDRYDITGTYVSGLSSGGFMANQLHVAYSGVFQGAGIFSAGAYDCAQNSVATALNACMDTFTPRKTPAELEQLTRTRASAGTVDPVQNLSGDPVWLFHGNADQTVDRAVNDDLATYYRDFGARVVYNNNSAAGHAWVSPIGPNSCGSTASPYVNNCGTADPVREMLGHLVGSVAAPATSLTGKLVQFDQGRYAPGGNAAAISMGREGFAYVPRACESGPCKLMVTLHGCYQYFGLVGNALMDKGYLNEYADTNGMIVLYPQATTMTGNPRGCWDWWGYQSAQYPLKSGPQMTAVVAMVKALTSGQTTTPPTTTTTTTTTPPSSCVTASNYAHTTAGRAHANAGQTYALGSGQALGLWNTFVTSTIRQTSPGYWVKC</sequence>
<dbReference type="AlphaFoldDB" id="A0A1B2HAM0"/>
<feature type="signal peptide" evidence="1">
    <location>
        <begin position="1"/>
        <end position="26"/>
    </location>
</feature>
<evidence type="ECO:0000313" key="2">
    <source>
        <dbReference type="EMBL" id="ANZ34764.1"/>
    </source>
</evidence>
<dbReference type="OrthoDB" id="9767239at2"/>
<dbReference type="PANTHER" id="PTHR42972:SF8">
    <property type="entry name" value="POLYHYDROXYBUTYRATE DEPOLYMERASE"/>
    <property type="match status" value="1"/>
</dbReference>